<dbReference type="InterPro" id="IPR027417">
    <property type="entry name" value="P-loop_NTPase"/>
</dbReference>
<feature type="domain" description="Terminase large subunit-like ATPase" evidence="1">
    <location>
        <begin position="65"/>
        <end position="237"/>
    </location>
</feature>
<accession>A0A3S6QNU1</accession>
<sequence>MIHQKYVDEYFKLYQQHKILLNKKRIKLLKLLSEVVLQDDSLYFDEKQIDLCIRFIEKWYFELKPFQKFLTAFIFLRHKENDLLYYNSFLWLMGRGAGKNGYISGLSNYFISELHGIPAYNVSVVANSEEQAMTSVTEVYNTIESNPTSLKRAFKPTKTQITSKATKAVFKFRTSNGNTKDGLRDGCVIFDEIHQYEDDANVKVHISGLGKIKDPRQFYIGSDGYVRDGFLDKKKEIADKVLDGLAPPNLIFPWWCCLDSREEVDEPDNWEKANPMLAKPIIGYAITLHAEVERQYQELVFEPSKTEEFMTKRMDMPSQELEKTVAPYEEIKATNQKIDEKMLEGRECIGAVDFASIRDFAACSLLFRHGETYYSKHYSFVRKEFVDKFYGYSRKTDDQLKRIVAPIKDWEKQGLLSVLDEPTINPQTVVDWFVEKREKYNIKKIIMDNFRADLLRKFFEDAGFEVEVIRSPTAISALLAPRVEDGFANHHFAWGDDPMMRWYTNNVLVVIDKRGNKSYEKKEPVRRKTDGFMAFVYTLYRADEISDIDMGAELDMLASINF</sequence>
<dbReference type="EMBL" id="CP018176">
    <property type="protein sequence ID" value="AUJ29623.1"/>
    <property type="molecule type" value="Genomic_DNA"/>
</dbReference>
<dbReference type="Pfam" id="PF20441">
    <property type="entry name" value="TerL_nuclease"/>
    <property type="match status" value="1"/>
</dbReference>
<organism evidence="3 4">
    <name type="scientific">Liquorilactobacillus hordei</name>
    <dbReference type="NCBI Taxonomy" id="468911"/>
    <lineage>
        <taxon>Bacteria</taxon>
        <taxon>Bacillati</taxon>
        <taxon>Bacillota</taxon>
        <taxon>Bacilli</taxon>
        <taxon>Lactobacillales</taxon>
        <taxon>Lactobacillaceae</taxon>
        <taxon>Liquorilactobacillus</taxon>
    </lineage>
</organism>
<dbReference type="Gene3D" id="3.40.50.300">
    <property type="entry name" value="P-loop containing nucleotide triphosphate hydrolases"/>
    <property type="match status" value="1"/>
</dbReference>
<dbReference type="GO" id="GO:0004519">
    <property type="term" value="F:endonuclease activity"/>
    <property type="evidence" value="ECO:0007669"/>
    <property type="project" value="InterPro"/>
</dbReference>
<name>A0A3S6QNU1_9LACO</name>
<protein>
    <submittedName>
        <fullName evidence="3">Terminase</fullName>
    </submittedName>
</protein>
<dbReference type="PANTHER" id="PTHR41287:SF1">
    <property type="entry name" value="PROTEIN YMFN"/>
    <property type="match status" value="1"/>
</dbReference>
<dbReference type="Pfam" id="PF03354">
    <property type="entry name" value="TerL_ATPase"/>
    <property type="match status" value="1"/>
</dbReference>
<dbReference type="PANTHER" id="PTHR41287">
    <property type="match status" value="1"/>
</dbReference>
<evidence type="ECO:0000259" key="1">
    <source>
        <dbReference type="Pfam" id="PF03354"/>
    </source>
</evidence>
<gene>
    <name evidence="3" type="ORF">BSQ49_05060</name>
</gene>
<dbReference type="Gene3D" id="3.30.420.240">
    <property type="match status" value="1"/>
</dbReference>
<dbReference type="InterPro" id="IPR046461">
    <property type="entry name" value="TerL_ATPase"/>
</dbReference>
<dbReference type="InterPro" id="IPR046462">
    <property type="entry name" value="TerL_nuclease"/>
</dbReference>
<dbReference type="Proteomes" id="UP000314960">
    <property type="component" value="Chromosome"/>
</dbReference>
<evidence type="ECO:0000313" key="4">
    <source>
        <dbReference type="Proteomes" id="UP000314960"/>
    </source>
</evidence>
<evidence type="ECO:0000259" key="2">
    <source>
        <dbReference type="Pfam" id="PF20441"/>
    </source>
</evidence>
<reference evidence="3 4" key="1">
    <citation type="submission" date="2016-11" db="EMBL/GenBank/DDBJ databases">
        <title>Interaction between Lactobacillus species and yeast in water kefir.</title>
        <authorList>
            <person name="Behr J."/>
            <person name="Xu D."/>
            <person name="Vogel R.F."/>
        </authorList>
    </citation>
    <scope>NUCLEOTIDE SEQUENCE [LARGE SCALE GENOMIC DNA]</scope>
    <source>
        <strain evidence="3 4">TMW 1.1822</strain>
    </source>
</reference>
<dbReference type="AlphaFoldDB" id="A0A3S6QNU1"/>
<proteinExistence type="predicted"/>
<dbReference type="RefSeq" id="WP_141053225.1">
    <property type="nucleotide sequence ID" value="NZ_CP018176.1"/>
</dbReference>
<evidence type="ECO:0000313" key="3">
    <source>
        <dbReference type="EMBL" id="AUJ29623.1"/>
    </source>
</evidence>
<feature type="domain" description="Terminase large subunit-like endonuclease" evidence="2">
    <location>
        <begin position="254"/>
        <end position="542"/>
    </location>
</feature>
<dbReference type="KEGG" id="lhw:BSQ49_05060"/>
<dbReference type="InterPro" id="IPR005021">
    <property type="entry name" value="Terminase_largesu-like"/>
</dbReference>